<sequence length="320" mass="36504">MVIDRQSANNDSCQHTETLSNGKLEYWISGTLYKGTPAASTSPLLEKENHHLLRRSPSPAVLVCCRLPSHLPYPPNYIPPALSLPVSPFPILTYITYILHPNKYLPLNRLAIPIIRRKKKSPVILDVPIPSSPFPLFHVPNLLLAKIINLIEPKTLVSLSLCSQKSHSVIKTQRKLPIVGRLLVAGDDKELLFRRFGRRNCVLSAHKFVSIFNIDYEGMESVKMGGQQVRIEMQRLDGYLFSYWDNAAEGLEIITDYVTNLFNIDVSEVWASKKSFHIIEHVNSRQKTPLKKIRKKNPLYLLLSHVFFLWDGYDVQRASV</sequence>
<feature type="domain" description="F-box" evidence="1">
    <location>
        <begin position="133"/>
        <end position="196"/>
    </location>
</feature>
<evidence type="ECO:0000313" key="3">
    <source>
        <dbReference type="Proteomes" id="UP000483820"/>
    </source>
</evidence>
<comment type="caution">
    <text evidence="2">The sequence shown here is derived from an EMBL/GenBank/DDBJ whole genome shotgun (WGS) entry which is preliminary data.</text>
</comment>
<dbReference type="AlphaFoldDB" id="A0A6A5GWY9"/>
<dbReference type="RefSeq" id="XP_053585764.1">
    <property type="nucleotide sequence ID" value="XM_053730992.1"/>
</dbReference>
<dbReference type="EMBL" id="WUAV01000004">
    <property type="protein sequence ID" value="KAF1759131.1"/>
    <property type="molecule type" value="Genomic_DNA"/>
</dbReference>
<dbReference type="PROSITE" id="PS50181">
    <property type="entry name" value="FBOX"/>
    <property type="match status" value="1"/>
</dbReference>
<dbReference type="CTD" id="78776110"/>
<evidence type="ECO:0000259" key="1">
    <source>
        <dbReference type="PROSITE" id="PS50181"/>
    </source>
</evidence>
<dbReference type="Proteomes" id="UP000483820">
    <property type="component" value="Chromosome IV"/>
</dbReference>
<evidence type="ECO:0000313" key="2">
    <source>
        <dbReference type="EMBL" id="KAF1759131.1"/>
    </source>
</evidence>
<dbReference type="InterPro" id="IPR001810">
    <property type="entry name" value="F-box_dom"/>
</dbReference>
<protein>
    <recommendedName>
        <fullName evidence="1">F-box domain-containing protein</fullName>
    </recommendedName>
</protein>
<accession>A0A6A5GWY9</accession>
<organism evidence="2 3">
    <name type="scientific">Caenorhabditis remanei</name>
    <name type="common">Caenorhabditis vulgaris</name>
    <dbReference type="NCBI Taxonomy" id="31234"/>
    <lineage>
        <taxon>Eukaryota</taxon>
        <taxon>Metazoa</taxon>
        <taxon>Ecdysozoa</taxon>
        <taxon>Nematoda</taxon>
        <taxon>Chromadorea</taxon>
        <taxon>Rhabditida</taxon>
        <taxon>Rhabditina</taxon>
        <taxon>Rhabditomorpha</taxon>
        <taxon>Rhabditoidea</taxon>
        <taxon>Rhabditidae</taxon>
        <taxon>Peloderinae</taxon>
        <taxon>Caenorhabditis</taxon>
    </lineage>
</organism>
<proteinExistence type="predicted"/>
<name>A0A6A5GWY9_CAERE</name>
<dbReference type="KEGG" id="crq:GCK72_015592"/>
<dbReference type="Pfam" id="PF00646">
    <property type="entry name" value="F-box"/>
    <property type="match status" value="1"/>
</dbReference>
<dbReference type="GeneID" id="78776110"/>
<gene>
    <name evidence="2" type="ORF">GCK72_015592</name>
</gene>
<reference evidence="2 3" key="1">
    <citation type="submission" date="2019-12" db="EMBL/GenBank/DDBJ databases">
        <title>Chromosome-level assembly of the Caenorhabditis remanei genome.</title>
        <authorList>
            <person name="Teterina A.A."/>
            <person name="Willis J.H."/>
            <person name="Phillips P.C."/>
        </authorList>
    </citation>
    <scope>NUCLEOTIDE SEQUENCE [LARGE SCALE GENOMIC DNA]</scope>
    <source>
        <strain evidence="2 3">PX506</strain>
        <tissue evidence="2">Whole organism</tissue>
    </source>
</reference>